<keyword evidence="1" id="KW-0862">Zinc</keyword>
<feature type="compositionally biased region" description="Polar residues" evidence="2">
    <location>
        <begin position="601"/>
        <end position="612"/>
    </location>
</feature>
<feature type="region of interest" description="Disordered" evidence="2">
    <location>
        <begin position="22"/>
        <end position="42"/>
    </location>
</feature>
<dbReference type="PROSITE" id="PS50089">
    <property type="entry name" value="ZF_RING_2"/>
    <property type="match status" value="1"/>
</dbReference>
<keyword evidence="1" id="KW-0479">Metal-binding</keyword>
<dbReference type="Proteomes" id="UP001189624">
    <property type="component" value="Chromosome 5"/>
</dbReference>
<evidence type="ECO:0000259" key="3">
    <source>
        <dbReference type="PROSITE" id="PS50089"/>
    </source>
</evidence>
<evidence type="ECO:0000256" key="2">
    <source>
        <dbReference type="SAM" id="MobiDB-lite"/>
    </source>
</evidence>
<dbReference type="GO" id="GO:0008270">
    <property type="term" value="F:zinc ion binding"/>
    <property type="evidence" value="ECO:0007669"/>
    <property type="project" value="UniProtKB-KW"/>
</dbReference>
<feature type="compositionally biased region" description="Polar residues" evidence="2">
    <location>
        <begin position="461"/>
        <end position="485"/>
    </location>
</feature>
<dbReference type="InterPro" id="IPR001841">
    <property type="entry name" value="Znf_RING"/>
</dbReference>
<name>A0AA86T7I3_9FABA</name>
<dbReference type="EMBL" id="OY731402">
    <property type="protein sequence ID" value="CAJ1954961.1"/>
    <property type="molecule type" value="Genomic_DNA"/>
</dbReference>
<evidence type="ECO:0000313" key="5">
    <source>
        <dbReference type="Proteomes" id="UP001189624"/>
    </source>
</evidence>
<feature type="domain" description="RING-type" evidence="3">
    <location>
        <begin position="638"/>
        <end position="693"/>
    </location>
</feature>
<dbReference type="AlphaFoldDB" id="A0AA86T7I3"/>
<feature type="region of interest" description="Disordered" evidence="2">
    <location>
        <begin position="436"/>
        <end position="508"/>
    </location>
</feature>
<feature type="compositionally biased region" description="Low complexity" evidence="2">
    <location>
        <begin position="447"/>
        <end position="460"/>
    </location>
</feature>
<keyword evidence="5" id="KW-1185">Reference proteome</keyword>
<protein>
    <recommendedName>
        <fullName evidence="3">RING-type domain-containing protein</fullName>
    </recommendedName>
</protein>
<evidence type="ECO:0000313" key="4">
    <source>
        <dbReference type="EMBL" id="CAJ1954961.1"/>
    </source>
</evidence>
<dbReference type="PANTHER" id="PTHR31150:SF19">
    <property type="entry name" value="RING-TYPE DOMAIN-CONTAINING PROTEIN"/>
    <property type="match status" value="1"/>
</dbReference>
<gene>
    <name evidence="4" type="ORF">AYBTSS11_LOCUS15873</name>
</gene>
<dbReference type="PANTHER" id="PTHR31150">
    <property type="entry name" value="EXPRESSED PROTEIN"/>
    <property type="match status" value="1"/>
</dbReference>
<feature type="region of interest" description="Disordered" evidence="2">
    <location>
        <begin position="584"/>
        <end position="612"/>
    </location>
</feature>
<feature type="compositionally biased region" description="Polar residues" evidence="2">
    <location>
        <begin position="436"/>
        <end position="446"/>
    </location>
</feature>
<feature type="compositionally biased region" description="Polar residues" evidence="2">
    <location>
        <begin position="498"/>
        <end position="508"/>
    </location>
</feature>
<feature type="compositionally biased region" description="Basic and acidic residues" evidence="2">
    <location>
        <begin position="26"/>
        <end position="42"/>
    </location>
</feature>
<reference evidence="4" key="1">
    <citation type="submission" date="2023-10" db="EMBL/GenBank/DDBJ databases">
        <authorList>
            <person name="Domelevo Entfellner J.-B."/>
        </authorList>
    </citation>
    <scope>NUCLEOTIDE SEQUENCE</scope>
</reference>
<keyword evidence="1" id="KW-0863">Zinc-finger</keyword>
<proteinExistence type="predicted"/>
<organism evidence="4 5">
    <name type="scientific">Sphenostylis stenocarpa</name>
    <dbReference type="NCBI Taxonomy" id="92480"/>
    <lineage>
        <taxon>Eukaryota</taxon>
        <taxon>Viridiplantae</taxon>
        <taxon>Streptophyta</taxon>
        <taxon>Embryophyta</taxon>
        <taxon>Tracheophyta</taxon>
        <taxon>Spermatophyta</taxon>
        <taxon>Magnoliopsida</taxon>
        <taxon>eudicotyledons</taxon>
        <taxon>Gunneridae</taxon>
        <taxon>Pentapetalae</taxon>
        <taxon>rosids</taxon>
        <taxon>fabids</taxon>
        <taxon>Fabales</taxon>
        <taxon>Fabaceae</taxon>
        <taxon>Papilionoideae</taxon>
        <taxon>50 kb inversion clade</taxon>
        <taxon>NPAAA clade</taxon>
        <taxon>indigoferoid/millettioid clade</taxon>
        <taxon>Phaseoleae</taxon>
        <taxon>Sphenostylis</taxon>
    </lineage>
</organism>
<dbReference type="Gramene" id="rna-AYBTSS11_LOCUS15873">
    <property type="protein sequence ID" value="CAJ1954961.1"/>
    <property type="gene ID" value="gene-AYBTSS11_LOCUS15873"/>
</dbReference>
<accession>A0AA86T7I3</accession>
<evidence type="ECO:0000256" key="1">
    <source>
        <dbReference type="PROSITE-ProRule" id="PRU00175"/>
    </source>
</evidence>
<sequence length="697" mass="75964">MPFSSASIAKGSEELGFSLMNTCSANHDRTPSDSQHNDTTTHRIEGSPFPFPHWNLNETSQYFSNEPIGGNSMGDSSQFRSYQNFKMDHNYSHSAEEHDFSRVISDQKFQMDYNSSRRAQEHNFLPCRPDSCYPGPEEYIAWSYQYDKLNNQTVSANVRNAAFNLNNCETSNSGGMNVTPSYGLASRPQMVNPNGTAMSGNIGHSSLDMSLGMTMCNPNQGGAEPLHSTEKPDERFMTIDSGSTNNNEFTLGAVLPKFKVTGDHERAISKHYNYLGSRSSLNSGLDMNVAFSGFQNDRKIISNLAPAGNHVFDCRPDLCLGPSSSFQRAAAGDRNHYLGQDNMDLGLGSVKDSSMEFTDIGCKNDLERCMDLNSLPIVVSQTTPFESGQNWVNGQVVPSSSGMIIDKLPTELLHRNNDKFSPQVFSAPPLAVASRSTIGQDLSSNHGQSQEGGSIQQSNSCLQPQSTSDLGIQTGSGNMTTQVSRPSAMPSLKRAASQPLSSTVQNQHRKTISTQFIHPSIPIRTRFAPTVPNTSRAISPLVRPAQSITSPATHSVVPPLFPTTWTKSALPPLNTTLAIPPKMHAAPFPPPNNDKRISPLNHPSTHASPSTNLSNQHQLLAQALTHKHQTPEPIGYKCFLCKRDLSYEPEGPISLPPASPAVAVLSCGHTFHEYCLERITPAEQSNDPPCIPCALGE</sequence>